<gene>
    <name evidence="4" type="primary">lsgE</name>
    <name evidence="3" type="ORF">CFY87_01505</name>
    <name evidence="4" type="ORF">NCTC10851_00408</name>
</gene>
<dbReference type="PANTHER" id="PTHR22916:SF3">
    <property type="entry name" value="UDP-GLCNAC:BETAGAL BETA-1,3-N-ACETYLGLUCOSAMINYLTRANSFERASE-LIKE PROTEIN 1"/>
    <property type="match status" value="1"/>
</dbReference>
<reference evidence="3 5" key="1">
    <citation type="submission" date="2017-07" db="EMBL/GenBank/DDBJ databases">
        <title>Virulence factors identified in Actinobacillus seminis.</title>
        <authorList>
            <person name="Negrete-Abascal E."/>
            <person name="Vaca-Pacheco S."/>
            <person name="Montes-Garcia F."/>
            <person name="Leyto-Gil A.M."/>
            <person name="Fragoso-Garcia E."/>
            <person name="Carvente-Garcia R."/>
            <person name="Perez-Agueros S."/>
            <person name="Castelan-Sanchez H.G."/>
            <person name="Garcia-Molina A."/>
            <person name="Villamar T.E."/>
            <person name="Vazquez-Cruz C."/>
        </authorList>
    </citation>
    <scope>NUCLEOTIDE SEQUENCE [LARGE SCALE GENOMIC DNA]</scope>
    <source>
        <strain evidence="3 5">ATCC 15768</strain>
    </source>
</reference>
<dbReference type="EMBL" id="NLFK01000001">
    <property type="protein sequence ID" value="OZN25908.1"/>
    <property type="molecule type" value="Genomic_DNA"/>
</dbReference>
<feature type="domain" description="Glycosyltransferase 2-like" evidence="2">
    <location>
        <begin position="3"/>
        <end position="127"/>
    </location>
</feature>
<dbReference type="Proteomes" id="UP000215738">
    <property type="component" value="Unassembled WGS sequence"/>
</dbReference>
<name>A0A263HG22_9PAST</name>
<evidence type="ECO:0000313" key="4">
    <source>
        <dbReference type="EMBL" id="SUU34549.1"/>
    </source>
</evidence>
<evidence type="ECO:0000259" key="2">
    <source>
        <dbReference type="Pfam" id="PF00535"/>
    </source>
</evidence>
<keyword evidence="4" id="KW-0808">Transferase</keyword>
<keyword evidence="1" id="KW-0812">Transmembrane</keyword>
<dbReference type="Proteomes" id="UP000254507">
    <property type="component" value="Unassembled WGS sequence"/>
</dbReference>
<sequence>MLSIIIPSFNRKQEIPVLLDSLVAQTQYNFEVVIVDDCSQDPVEIDKTYPFSVQLLRNQQNQGAAGSRNIGAQQAKYDWLLFLDDDDRFAVPKCEVVAQTIVQHPNCNVIYHPAECVMVNENFTYFTHPYQDPAQLTLENILVANKMGGMPMIGVKKSFFFALGGLSTELKSLEDYEFVLKLVSSPAFAPVYVDQPLTKCTFHTKRSSVSTNTANTEAAIAVIARQYVHSAQQRKNFAINAQYMLAYPNIMNLSRRAAYYYFAMFKLNKRIKTLLIAVITFISPTLAIYLKRFM</sequence>
<accession>A0A263HG22</accession>
<dbReference type="Pfam" id="PF00535">
    <property type="entry name" value="Glycos_transf_2"/>
    <property type="match status" value="1"/>
</dbReference>
<dbReference type="OrthoDB" id="9801954at2"/>
<dbReference type="InParanoid" id="A0A263HG22"/>
<dbReference type="AlphaFoldDB" id="A0A263HG22"/>
<dbReference type="InterPro" id="IPR001173">
    <property type="entry name" value="Glyco_trans_2-like"/>
</dbReference>
<dbReference type="PANTHER" id="PTHR22916">
    <property type="entry name" value="GLYCOSYLTRANSFERASE"/>
    <property type="match status" value="1"/>
</dbReference>
<evidence type="ECO:0000256" key="1">
    <source>
        <dbReference type="SAM" id="Phobius"/>
    </source>
</evidence>
<evidence type="ECO:0000313" key="6">
    <source>
        <dbReference type="Proteomes" id="UP000254507"/>
    </source>
</evidence>
<reference evidence="4 6" key="2">
    <citation type="submission" date="2018-06" db="EMBL/GenBank/DDBJ databases">
        <authorList>
            <consortium name="Pathogen Informatics"/>
            <person name="Doyle S."/>
        </authorList>
    </citation>
    <scope>NUCLEOTIDE SEQUENCE [LARGE SCALE GENOMIC DNA]</scope>
    <source>
        <strain evidence="4 6">NCTC10851</strain>
    </source>
</reference>
<dbReference type="FunCoup" id="A0A263HG22">
    <property type="interactions" value="109"/>
</dbReference>
<evidence type="ECO:0000313" key="3">
    <source>
        <dbReference type="EMBL" id="OZN25908.1"/>
    </source>
</evidence>
<dbReference type="EMBL" id="UFSB01000001">
    <property type="protein sequence ID" value="SUU34549.1"/>
    <property type="molecule type" value="Genomic_DNA"/>
</dbReference>
<keyword evidence="5" id="KW-1185">Reference proteome</keyword>
<organism evidence="4 6">
    <name type="scientific">Actinobacillus seminis</name>
    <dbReference type="NCBI Taxonomy" id="722"/>
    <lineage>
        <taxon>Bacteria</taxon>
        <taxon>Pseudomonadati</taxon>
        <taxon>Pseudomonadota</taxon>
        <taxon>Gammaproteobacteria</taxon>
        <taxon>Pasteurellales</taxon>
        <taxon>Pasteurellaceae</taxon>
        <taxon>Actinobacillus</taxon>
    </lineage>
</organism>
<dbReference type="CDD" id="cd00761">
    <property type="entry name" value="Glyco_tranf_GTA_type"/>
    <property type="match status" value="1"/>
</dbReference>
<dbReference type="InterPro" id="IPR029044">
    <property type="entry name" value="Nucleotide-diphossugar_trans"/>
</dbReference>
<dbReference type="GO" id="GO:0016758">
    <property type="term" value="F:hexosyltransferase activity"/>
    <property type="evidence" value="ECO:0007669"/>
    <property type="project" value="UniProtKB-ARBA"/>
</dbReference>
<protein>
    <submittedName>
        <fullName evidence="3">Glycosyltransferase</fullName>
    </submittedName>
    <submittedName>
        <fullName evidence="4">Putative lipooligosaccharide galactosyltransferase</fullName>
        <ecNumber evidence="4">2.4.1.-</ecNumber>
    </submittedName>
</protein>
<dbReference type="Gene3D" id="3.90.550.10">
    <property type="entry name" value="Spore Coat Polysaccharide Biosynthesis Protein SpsA, Chain A"/>
    <property type="match status" value="1"/>
</dbReference>
<feature type="transmembrane region" description="Helical" evidence="1">
    <location>
        <begin position="273"/>
        <end position="290"/>
    </location>
</feature>
<dbReference type="EC" id="2.4.1.-" evidence="4"/>
<dbReference type="SUPFAM" id="SSF53448">
    <property type="entry name" value="Nucleotide-diphospho-sugar transferases"/>
    <property type="match status" value="1"/>
</dbReference>
<keyword evidence="4" id="KW-0328">Glycosyltransferase</keyword>
<dbReference type="RefSeq" id="WP_094945539.1">
    <property type="nucleotide sequence ID" value="NZ_NLFK01000001.1"/>
</dbReference>
<keyword evidence="1" id="KW-0472">Membrane</keyword>
<keyword evidence="1" id="KW-1133">Transmembrane helix</keyword>
<proteinExistence type="predicted"/>
<evidence type="ECO:0000313" key="5">
    <source>
        <dbReference type="Proteomes" id="UP000215738"/>
    </source>
</evidence>